<evidence type="ECO:0000313" key="2">
    <source>
        <dbReference type="Proteomes" id="UP000887540"/>
    </source>
</evidence>
<dbReference type="Pfam" id="PF01248">
    <property type="entry name" value="Ribosomal_L7Ae"/>
    <property type="match status" value="1"/>
</dbReference>
<evidence type="ECO:0000259" key="1">
    <source>
        <dbReference type="Pfam" id="PF01248"/>
    </source>
</evidence>
<organism evidence="2 3">
    <name type="scientific">Acrobeloides nanus</name>
    <dbReference type="NCBI Taxonomy" id="290746"/>
    <lineage>
        <taxon>Eukaryota</taxon>
        <taxon>Metazoa</taxon>
        <taxon>Ecdysozoa</taxon>
        <taxon>Nematoda</taxon>
        <taxon>Chromadorea</taxon>
        <taxon>Rhabditida</taxon>
        <taxon>Tylenchina</taxon>
        <taxon>Cephalobomorpha</taxon>
        <taxon>Cephaloboidea</taxon>
        <taxon>Cephalobidae</taxon>
        <taxon>Acrobeloides</taxon>
    </lineage>
</organism>
<feature type="domain" description="Ribosomal protein eL8/eL30/eS12/Gadd45" evidence="1">
    <location>
        <begin position="89"/>
        <end position="185"/>
    </location>
</feature>
<dbReference type="GO" id="GO:0043021">
    <property type="term" value="F:ribonucleoprotein complex binding"/>
    <property type="evidence" value="ECO:0007669"/>
    <property type="project" value="TreeGrafter"/>
</dbReference>
<dbReference type="SUPFAM" id="SSF55315">
    <property type="entry name" value="L30e-like"/>
    <property type="match status" value="1"/>
</dbReference>
<dbReference type="InterPro" id="IPR029064">
    <property type="entry name" value="Ribosomal_eL30-like_sf"/>
</dbReference>
<dbReference type="GO" id="GO:0003730">
    <property type="term" value="F:mRNA 3'-UTR binding"/>
    <property type="evidence" value="ECO:0007669"/>
    <property type="project" value="TreeGrafter"/>
</dbReference>
<accession>A0A914DP38</accession>
<dbReference type="PANTHER" id="PTHR13284">
    <property type="entry name" value="GH01354P"/>
    <property type="match status" value="1"/>
</dbReference>
<dbReference type="GO" id="GO:0035368">
    <property type="term" value="F:selenocysteine insertion sequence binding"/>
    <property type="evidence" value="ECO:0007669"/>
    <property type="project" value="InterPro"/>
</dbReference>
<reference evidence="3" key="1">
    <citation type="submission" date="2022-11" db="UniProtKB">
        <authorList>
            <consortium name="WormBaseParasite"/>
        </authorList>
    </citation>
    <scope>IDENTIFICATION</scope>
</reference>
<dbReference type="InterPro" id="IPR040051">
    <property type="entry name" value="SECISBP2"/>
</dbReference>
<proteinExistence type="predicted"/>
<evidence type="ECO:0000313" key="3">
    <source>
        <dbReference type="WBParaSite" id="ACRNAN_scaffold333.g21831.t1"/>
    </source>
</evidence>
<dbReference type="Proteomes" id="UP000887540">
    <property type="component" value="Unplaced"/>
</dbReference>
<name>A0A914DP38_9BILA</name>
<dbReference type="PANTHER" id="PTHR13284:SF4">
    <property type="entry name" value="C2H2-TYPE DOMAIN-CONTAINING PROTEIN"/>
    <property type="match status" value="1"/>
</dbReference>
<dbReference type="GO" id="GO:0005739">
    <property type="term" value="C:mitochondrion"/>
    <property type="evidence" value="ECO:0007669"/>
    <property type="project" value="TreeGrafter"/>
</dbReference>
<keyword evidence="2" id="KW-1185">Reference proteome</keyword>
<dbReference type="InterPro" id="IPR004038">
    <property type="entry name" value="Ribosomal_eL8/eL30/eS12/Gad45"/>
</dbReference>
<dbReference type="WBParaSite" id="ACRNAN_scaffold333.g21831.t1">
    <property type="protein sequence ID" value="ACRNAN_scaffold333.g21831.t1"/>
    <property type="gene ID" value="ACRNAN_scaffold333.g21831"/>
</dbReference>
<dbReference type="GO" id="GO:1990904">
    <property type="term" value="C:ribonucleoprotein complex"/>
    <property type="evidence" value="ECO:0007669"/>
    <property type="project" value="TreeGrafter"/>
</dbReference>
<protein>
    <submittedName>
        <fullName evidence="3">Ribosomal protein L7Ae/L30e/S12e/Gadd45 domain-containing protein</fullName>
    </submittedName>
</protein>
<dbReference type="Gene3D" id="3.30.1330.30">
    <property type="match status" value="1"/>
</dbReference>
<sequence>MTEELNLQDYEKLNIQDYDNLPKCTTSKIELRTKGGRKKPTKLKQEIHNLRIKSTHEPQSSISTFDPLDIKIIQFLKKIKGFQDRKHEENSVKAKMRKRLVYGIRETQRDAEAGLIKLVLIASDIENFDVPNLIDSIIQCLISTCNEKRIPLIRASTRKKFSKALSKSGLVSLVGIRDYSGAEVLVNDILELNLIKETAEKQINQESLFA</sequence>
<dbReference type="AlphaFoldDB" id="A0A914DP38"/>